<dbReference type="RefSeq" id="WP_103265161.1">
    <property type="nucleotide sequence ID" value="NZ_CABMLE010000008.1"/>
</dbReference>
<dbReference type="OrthoDB" id="3173312at2"/>
<dbReference type="Gene3D" id="1.10.10.10">
    <property type="entry name" value="Winged helix-like DNA-binding domain superfamily/Winged helix DNA-binding domain"/>
    <property type="match status" value="1"/>
</dbReference>
<gene>
    <name evidence="2" type="ORF">C2L71_07500</name>
</gene>
<evidence type="ECO:0000313" key="2">
    <source>
        <dbReference type="EMBL" id="PNV67447.1"/>
    </source>
</evidence>
<dbReference type="GeneID" id="78360615"/>
<comment type="caution">
    <text evidence="2">The sequence shown here is derived from an EMBL/GenBank/DDBJ whole genome shotgun (WGS) entry which is preliminary data.</text>
</comment>
<proteinExistence type="predicted"/>
<name>A0A2K2UAU6_9ACTN</name>
<dbReference type="Pfam" id="PF13730">
    <property type="entry name" value="HTH_36"/>
    <property type="match status" value="1"/>
</dbReference>
<evidence type="ECO:0000256" key="1">
    <source>
        <dbReference type="SAM" id="MobiDB-lite"/>
    </source>
</evidence>
<dbReference type="Proteomes" id="UP000236197">
    <property type="component" value="Unassembled WGS sequence"/>
</dbReference>
<dbReference type="SUPFAM" id="SSF46785">
    <property type="entry name" value="Winged helix' DNA-binding domain"/>
    <property type="match status" value="1"/>
</dbReference>
<evidence type="ECO:0000313" key="3">
    <source>
        <dbReference type="Proteomes" id="UP000236197"/>
    </source>
</evidence>
<sequence length="158" mass="17519">MAGGEEGFIVIRRFMIKQLKLQGVPLLLYARIYGFTVGGGAGCYESQRSMAESLGVSERAIGKALRILREKGLVVEVGSHRLRNGRSTKVFRAVNPLKGAGGTICPTGTDFAEQSSEGQRPLPERPRRRPPNRVPPESIEMKNPRERKAEDGFDRYSF</sequence>
<dbReference type="AlphaFoldDB" id="A0A2K2UAU6"/>
<accession>A0A2K2UAU6</accession>
<protein>
    <submittedName>
        <fullName evidence="2">Transcriptional regulator</fullName>
    </submittedName>
</protein>
<feature type="region of interest" description="Disordered" evidence="1">
    <location>
        <begin position="104"/>
        <end position="158"/>
    </location>
</feature>
<dbReference type="InterPro" id="IPR036388">
    <property type="entry name" value="WH-like_DNA-bd_sf"/>
</dbReference>
<dbReference type="EMBL" id="PPEK01000008">
    <property type="protein sequence ID" value="PNV67447.1"/>
    <property type="molecule type" value="Genomic_DNA"/>
</dbReference>
<organism evidence="2 3">
    <name type="scientific">Enteroscipio rubneri</name>
    <dbReference type="NCBI Taxonomy" id="2070686"/>
    <lineage>
        <taxon>Bacteria</taxon>
        <taxon>Bacillati</taxon>
        <taxon>Actinomycetota</taxon>
        <taxon>Coriobacteriia</taxon>
        <taxon>Eggerthellales</taxon>
        <taxon>Eggerthellaceae</taxon>
        <taxon>Enteroscipio</taxon>
    </lineage>
</organism>
<keyword evidence="3" id="KW-1185">Reference proteome</keyword>
<dbReference type="InterPro" id="IPR036390">
    <property type="entry name" value="WH_DNA-bd_sf"/>
</dbReference>
<reference evidence="3" key="1">
    <citation type="submission" date="2018-01" db="EMBL/GenBank/DDBJ databases">
        <title>Rubneribacter badeniensis gen. nov., sp. nov., and Colonibacter rubneri, gen. nov., sp. nov., WGS of new members of the Eggerthellaceae.</title>
        <authorList>
            <person name="Danylec N."/>
            <person name="Stoll D.A."/>
            <person name="Doetsch A."/>
            <person name="Kulling S.E."/>
            <person name="Huch M."/>
        </authorList>
    </citation>
    <scope>NUCLEOTIDE SEQUENCE [LARGE SCALE GENOMIC DNA]</scope>
    <source>
        <strain evidence="3">ResAG-96</strain>
    </source>
</reference>
<feature type="compositionally biased region" description="Basic and acidic residues" evidence="1">
    <location>
        <begin position="139"/>
        <end position="158"/>
    </location>
</feature>